<protein>
    <submittedName>
        <fullName evidence="2">Uncharacterized protein</fullName>
    </submittedName>
</protein>
<evidence type="ECO:0000256" key="1">
    <source>
        <dbReference type="SAM" id="MobiDB-lite"/>
    </source>
</evidence>
<evidence type="ECO:0000313" key="2">
    <source>
        <dbReference type="EMBL" id="GFS46035.1"/>
    </source>
</evidence>
<proteinExistence type="predicted"/>
<reference evidence="3" key="1">
    <citation type="submission" date="2019-07" db="EMBL/GenBank/DDBJ databases">
        <title>De Novo Assembly of kiwifruit Actinidia rufa.</title>
        <authorList>
            <person name="Sugita-Konishi S."/>
            <person name="Sato K."/>
            <person name="Mori E."/>
            <person name="Abe Y."/>
            <person name="Kisaki G."/>
            <person name="Hamano K."/>
            <person name="Suezawa K."/>
            <person name="Otani M."/>
            <person name="Fukuda T."/>
            <person name="Manabe T."/>
            <person name="Gomi K."/>
            <person name="Tabuchi M."/>
            <person name="Akimitsu K."/>
            <person name="Kataoka I."/>
        </authorList>
    </citation>
    <scope>NUCLEOTIDE SEQUENCE [LARGE SCALE GENOMIC DNA]</scope>
    <source>
        <strain evidence="3">cv. Fuchu</strain>
    </source>
</reference>
<organism evidence="2 3">
    <name type="scientific">Actinidia rufa</name>
    <dbReference type="NCBI Taxonomy" id="165716"/>
    <lineage>
        <taxon>Eukaryota</taxon>
        <taxon>Viridiplantae</taxon>
        <taxon>Streptophyta</taxon>
        <taxon>Embryophyta</taxon>
        <taxon>Tracheophyta</taxon>
        <taxon>Spermatophyta</taxon>
        <taxon>Magnoliopsida</taxon>
        <taxon>eudicotyledons</taxon>
        <taxon>Gunneridae</taxon>
        <taxon>Pentapetalae</taxon>
        <taxon>asterids</taxon>
        <taxon>Ericales</taxon>
        <taxon>Actinidiaceae</taxon>
        <taxon>Actinidia</taxon>
    </lineage>
</organism>
<feature type="region of interest" description="Disordered" evidence="1">
    <location>
        <begin position="198"/>
        <end position="225"/>
    </location>
</feature>
<dbReference type="OrthoDB" id="10617372at2759"/>
<feature type="compositionally biased region" description="Polar residues" evidence="1">
    <location>
        <begin position="198"/>
        <end position="215"/>
    </location>
</feature>
<dbReference type="EMBL" id="BJWL01000459">
    <property type="protein sequence ID" value="GFS46035.1"/>
    <property type="molecule type" value="Genomic_DNA"/>
</dbReference>
<evidence type="ECO:0000313" key="3">
    <source>
        <dbReference type="Proteomes" id="UP000585474"/>
    </source>
</evidence>
<sequence>MGDMGVMGMRYGVCGSDATDCLGEVTFLFSSYPRLRYRDSDRVGLFYCPEHKLGDPHRLLLIECAQPVLWRSENCDHLIGGNDEIGRPLLEQNFTTEALKIWSLASVSHRVCSVLKRAVGIRSRQQTVAQVHRKLGIVVPTYGAKLLWRTNVTGWGEAAQNPSGVEIKLSQPQPSAAAITHLQLSVIADTLCLANTSSESQHSPPAVSDGSSCNNHPPLIVEHPSSSLTPLMNPIASSNNCPLDGDPLWPSTWMKF</sequence>
<comment type="caution">
    <text evidence="2">The sequence shown here is derived from an EMBL/GenBank/DDBJ whole genome shotgun (WGS) entry which is preliminary data.</text>
</comment>
<dbReference type="AlphaFoldDB" id="A0A7J0DZY3"/>
<gene>
    <name evidence="2" type="ORF">Acr_00g0099750</name>
</gene>
<accession>A0A7J0DZY3</accession>
<dbReference type="Proteomes" id="UP000585474">
    <property type="component" value="Unassembled WGS sequence"/>
</dbReference>
<name>A0A7J0DZY3_9ERIC</name>
<keyword evidence="3" id="KW-1185">Reference proteome</keyword>